<evidence type="ECO:0000313" key="2">
    <source>
        <dbReference type="Proteomes" id="UP001221142"/>
    </source>
</evidence>
<dbReference type="AlphaFoldDB" id="A0AAD7FV52"/>
<name>A0AAD7FV52_9AGAR</name>
<proteinExistence type="predicted"/>
<reference evidence="1" key="1">
    <citation type="submission" date="2023-03" db="EMBL/GenBank/DDBJ databases">
        <title>Massive genome expansion in bonnet fungi (Mycena s.s.) driven by repeated elements and novel gene families across ecological guilds.</title>
        <authorList>
            <consortium name="Lawrence Berkeley National Laboratory"/>
            <person name="Harder C.B."/>
            <person name="Miyauchi S."/>
            <person name="Viragh M."/>
            <person name="Kuo A."/>
            <person name="Thoen E."/>
            <person name="Andreopoulos B."/>
            <person name="Lu D."/>
            <person name="Skrede I."/>
            <person name="Drula E."/>
            <person name="Henrissat B."/>
            <person name="Morin E."/>
            <person name="Kohler A."/>
            <person name="Barry K."/>
            <person name="LaButti K."/>
            <person name="Morin E."/>
            <person name="Salamov A."/>
            <person name="Lipzen A."/>
            <person name="Mereny Z."/>
            <person name="Hegedus B."/>
            <person name="Baldrian P."/>
            <person name="Stursova M."/>
            <person name="Weitz H."/>
            <person name="Taylor A."/>
            <person name="Grigoriev I.V."/>
            <person name="Nagy L.G."/>
            <person name="Martin F."/>
            <person name="Kauserud H."/>
        </authorList>
    </citation>
    <scope>NUCLEOTIDE SEQUENCE</scope>
    <source>
        <strain evidence="1">9284</strain>
    </source>
</reference>
<comment type="caution">
    <text evidence="1">The sequence shown here is derived from an EMBL/GenBank/DDBJ whole genome shotgun (WGS) entry which is preliminary data.</text>
</comment>
<dbReference type="Proteomes" id="UP001221142">
    <property type="component" value="Unassembled WGS sequence"/>
</dbReference>
<dbReference type="EMBL" id="JARKIF010000004">
    <property type="protein sequence ID" value="KAJ7641045.1"/>
    <property type="molecule type" value="Genomic_DNA"/>
</dbReference>
<accession>A0AAD7FV52</accession>
<gene>
    <name evidence="1" type="ORF">FB45DRAFT_1021826</name>
</gene>
<evidence type="ECO:0000313" key="1">
    <source>
        <dbReference type="EMBL" id="KAJ7641045.1"/>
    </source>
</evidence>
<organism evidence="1 2">
    <name type="scientific">Roridomyces roridus</name>
    <dbReference type="NCBI Taxonomy" id="1738132"/>
    <lineage>
        <taxon>Eukaryota</taxon>
        <taxon>Fungi</taxon>
        <taxon>Dikarya</taxon>
        <taxon>Basidiomycota</taxon>
        <taxon>Agaricomycotina</taxon>
        <taxon>Agaricomycetes</taxon>
        <taxon>Agaricomycetidae</taxon>
        <taxon>Agaricales</taxon>
        <taxon>Marasmiineae</taxon>
        <taxon>Mycenaceae</taxon>
        <taxon>Roridomyces</taxon>
    </lineage>
</organism>
<protein>
    <submittedName>
        <fullName evidence="1">Uncharacterized protein</fullName>
    </submittedName>
</protein>
<keyword evidence="2" id="KW-1185">Reference proteome</keyword>
<sequence length="179" mass="19184">MTLTTAQQPPSTASNISRLSMEIAEHCVLVPLNNPPIAHPTRPFRTILHIRIFPSHVSIGPTQASLPCRPLFLPDQLNLRCLLLEVVITEVKLLACLAAVPSLQRLSVADHHAISSAIDETGVNQHLITNSLPSTPIGSLHTQMVAMCAPALTSSWCQFFGISVSQANSDCHPEGCSAA</sequence>